<dbReference type="Proteomes" id="UP001519288">
    <property type="component" value="Unassembled WGS sequence"/>
</dbReference>
<evidence type="ECO:0000313" key="1">
    <source>
        <dbReference type="EMBL" id="MBP2001636.1"/>
    </source>
</evidence>
<keyword evidence="2" id="KW-1185">Reference proteome</keyword>
<dbReference type="RefSeq" id="WP_209863298.1">
    <property type="nucleotide sequence ID" value="NZ_JAGGLD010000004.1"/>
</dbReference>
<organism evidence="1 2">
    <name type="scientific">Paenibacillus shirakamiensis</name>
    <dbReference type="NCBI Taxonomy" id="1265935"/>
    <lineage>
        <taxon>Bacteria</taxon>
        <taxon>Bacillati</taxon>
        <taxon>Bacillota</taxon>
        <taxon>Bacilli</taxon>
        <taxon>Bacillales</taxon>
        <taxon>Paenibacillaceae</taxon>
        <taxon>Paenibacillus</taxon>
    </lineage>
</organism>
<name>A0ABS4JIV9_9BACL</name>
<accession>A0ABS4JIV9</accession>
<proteinExistence type="predicted"/>
<protein>
    <recommendedName>
        <fullName evidence="3">Secreted protein</fullName>
    </recommendedName>
</protein>
<gene>
    <name evidence="1" type="ORF">J2Z69_002681</name>
</gene>
<sequence>MAVSRVAALLGASCVPAAEAVLAPVGHRLRFVLTELPAALLALPTQTQLGPRRPPQLPYGFLKEGGPAVRLLMQLL</sequence>
<dbReference type="EMBL" id="JAGGLD010000004">
    <property type="protein sequence ID" value="MBP2001636.1"/>
    <property type="molecule type" value="Genomic_DNA"/>
</dbReference>
<comment type="caution">
    <text evidence="1">The sequence shown here is derived from an EMBL/GenBank/DDBJ whole genome shotgun (WGS) entry which is preliminary data.</text>
</comment>
<evidence type="ECO:0008006" key="3">
    <source>
        <dbReference type="Google" id="ProtNLM"/>
    </source>
</evidence>
<evidence type="ECO:0000313" key="2">
    <source>
        <dbReference type="Proteomes" id="UP001519288"/>
    </source>
</evidence>
<reference evidence="1 2" key="1">
    <citation type="submission" date="2021-03" db="EMBL/GenBank/DDBJ databases">
        <title>Genomic Encyclopedia of Type Strains, Phase IV (KMG-IV): sequencing the most valuable type-strain genomes for metagenomic binning, comparative biology and taxonomic classification.</title>
        <authorList>
            <person name="Goeker M."/>
        </authorList>
    </citation>
    <scope>NUCLEOTIDE SEQUENCE [LARGE SCALE GENOMIC DNA]</scope>
    <source>
        <strain evidence="1 2">DSM 26806</strain>
    </source>
</reference>